<evidence type="ECO:0000313" key="2">
    <source>
        <dbReference type="EMBL" id="KWZ82042.1"/>
    </source>
</evidence>
<gene>
    <name evidence="2" type="ORF">HMPREF3196_00625</name>
</gene>
<dbReference type="Proteomes" id="UP000070092">
    <property type="component" value="Unassembled WGS sequence"/>
</dbReference>
<dbReference type="PATRIC" id="fig|1681.53.peg.613"/>
<dbReference type="EMBL" id="LRPO01000020">
    <property type="protein sequence ID" value="KWZ82042.1"/>
    <property type="molecule type" value="Genomic_DNA"/>
</dbReference>
<protein>
    <submittedName>
        <fullName evidence="2">Uncharacterized protein</fullName>
    </submittedName>
</protein>
<dbReference type="AlphaFoldDB" id="A0A133KR89"/>
<proteinExistence type="predicted"/>
<accession>A0A133KR89</accession>
<sequence length="44" mass="4915">MQKTSVLDISCHATDTKNPLRITESPFSNDSQFRSHGSKRHVTG</sequence>
<feature type="region of interest" description="Disordered" evidence="1">
    <location>
        <begin position="17"/>
        <end position="44"/>
    </location>
</feature>
<name>A0A133KR89_BIFBI</name>
<comment type="caution">
    <text evidence="2">The sequence shown here is derived from an EMBL/GenBank/DDBJ whole genome shotgun (WGS) entry which is preliminary data.</text>
</comment>
<evidence type="ECO:0000313" key="3">
    <source>
        <dbReference type="Proteomes" id="UP000070092"/>
    </source>
</evidence>
<organism evidence="2 3">
    <name type="scientific">Bifidobacterium bifidum</name>
    <dbReference type="NCBI Taxonomy" id="1681"/>
    <lineage>
        <taxon>Bacteria</taxon>
        <taxon>Bacillati</taxon>
        <taxon>Actinomycetota</taxon>
        <taxon>Actinomycetes</taxon>
        <taxon>Bifidobacteriales</taxon>
        <taxon>Bifidobacteriaceae</taxon>
        <taxon>Bifidobacterium</taxon>
    </lineage>
</organism>
<evidence type="ECO:0000256" key="1">
    <source>
        <dbReference type="SAM" id="MobiDB-lite"/>
    </source>
</evidence>
<reference evidence="2 3" key="1">
    <citation type="submission" date="2016-01" db="EMBL/GenBank/DDBJ databases">
        <authorList>
            <person name="Oliw E.H."/>
        </authorList>
    </citation>
    <scope>NUCLEOTIDE SEQUENCE [LARGE SCALE GENOMIC DNA]</scope>
    <source>
        <strain evidence="2 3">MJR8628B</strain>
    </source>
</reference>
<feature type="compositionally biased region" description="Polar residues" evidence="1">
    <location>
        <begin position="25"/>
        <end position="35"/>
    </location>
</feature>